<dbReference type="RefSeq" id="WP_265382679.1">
    <property type="nucleotide sequence ID" value="NZ_CP110615.1"/>
</dbReference>
<feature type="transmembrane region" description="Helical" evidence="1">
    <location>
        <begin position="171"/>
        <end position="191"/>
    </location>
</feature>
<keyword evidence="1" id="KW-0812">Transmembrane</keyword>
<proteinExistence type="predicted"/>
<feature type="transmembrane region" description="Helical" evidence="1">
    <location>
        <begin position="427"/>
        <end position="449"/>
    </location>
</feature>
<feature type="transmembrane region" description="Helical" evidence="1">
    <location>
        <begin position="341"/>
        <end position="359"/>
    </location>
</feature>
<keyword evidence="1" id="KW-1133">Transmembrane helix</keyword>
<dbReference type="Proteomes" id="UP001164965">
    <property type="component" value="Chromosome"/>
</dbReference>
<feature type="transmembrane region" description="Helical" evidence="1">
    <location>
        <begin position="272"/>
        <end position="292"/>
    </location>
</feature>
<accession>A0ABY6NYV2</accession>
<feature type="transmembrane region" description="Helical" evidence="1">
    <location>
        <begin position="242"/>
        <end position="260"/>
    </location>
</feature>
<dbReference type="EMBL" id="CP110615">
    <property type="protein sequence ID" value="UZJ24572.1"/>
    <property type="molecule type" value="Genomic_DNA"/>
</dbReference>
<feature type="transmembrane region" description="Helical" evidence="1">
    <location>
        <begin position="395"/>
        <end position="415"/>
    </location>
</feature>
<keyword evidence="1" id="KW-0472">Membrane</keyword>
<feature type="transmembrane region" description="Helical" evidence="1">
    <location>
        <begin position="366"/>
        <end position="383"/>
    </location>
</feature>
<sequence length="524" mass="55044">MLTAQALEPRPTGPRWIAVIIFVAFFVPTALWSASTPLWASPDENFHTLKAWSVAHGQFYVTPEAASSGTGGFVSVPQGLVDSAASITCLAFTPQANGSCVAIPTEDETIVRSANAAGRYNPVYYFVVGLPSLVTDLQHAPLAMRLASAALFAFFASWAVSALAQSARPGVAVGAGMLAFTPMAVFLGGVVNPNGLEIAASAALWANLGMFLHDGPRMTASARGRLLRRAALAASAMVVTRGLSPVWLVVIVSCCLLTGTRQSLRLMLTRPALRWVAFTAVVALLSLVWIVVSQSLKAGSVGSPVSHWLLDRLHIASSTQEGKWRMAVGNFGWLDAPLPEFFTSAWLYVGLAVAALALVRATAGMRVAIVAVGVASYILPVVLEAQSLDVTGVIWQGRYTLPLYVGVPILAAVALGRSSRRLSVESAVAALVAAVVALGINVFGFAFALHRNTDGLFDGSGTTTPFTLDGPWQPRLGAVTSVLTYSAWVLGVAAVLGLVLWRAAPSAEGTMDPDDEDAWFAATV</sequence>
<evidence type="ECO:0000256" key="1">
    <source>
        <dbReference type="SAM" id="Phobius"/>
    </source>
</evidence>
<feature type="transmembrane region" description="Helical" evidence="1">
    <location>
        <begin position="142"/>
        <end position="164"/>
    </location>
</feature>
<keyword evidence="3" id="KW-1185">Reference proteome</keyword>
<feature type="transmembrane region" description="Helical" evidence="1">
    <location>
        <begin position="16"/>
        <end position="34"/>
    </location>
</feature>
<reference evidence="2" key="1">
    <citation type="submission" date="2022-10" db="EMBL/GenBank/DDBJ databases">
        <title>Rhodococcus sp.75.</title>
        <authorList>
            <person name="Sun M."/>
        </authorList>
    </citation>
    <scope>NUCLEOTIDE SEQUENCE</scope>
    <source>
        <strain evidence="2">75</strain>
    </source>
</reference>
<gene>
    <name evidence="2" type="ORF">RHODO2019_15815</name>
</gene>
<evidence type="ECO:0000313" key="3">
    <source>
        <dbReference type="Proteomes" id="UP001164965"/>
    </source>
</evidence>
<dbReference type="InterPro" id="IPR018674">
    <property type="entry name" value="DUF2142_membrane"/>
</dbReference>
<feature type="transmembrane region" description="Helical" evidence="1">
    <location>
        <begin position="482"/>
        <end position="501"/>
    </location>
</feature>
<protein>
    <submittedName>
        <fullName evidence="2">DUF2142 domain-containing protein</fullName>
    </submittedName>
</protein>
<name>A0ABY6NYV2_9NOCA</name>
<organism evidence="2 3">
    <name type="scientific">Rhodococcus antarcticus</name>
    <dbReference type="NCBI Taxonomy" id="2987751"/>
    <lineage>
        <taxon>Bacteria</taxon>
        <taxon>Bacillati</taxon>
        <taxon>Actinomycetota</taxon>
        <taxon>Actinomycetes</taxon>
        <taxon>Mycobacteriales</taxon>
        <taxon>Nocardiaceae</taxon>
        <taxon>Rhodococcus</taxon>
    </lineage>
</organism>
<dbReference type="Pfam" id="PF09913">
    <property type="entry name" value="DUF2142"/>
    <property type="match status" value="1"/>
</dbReference>
<evidence type="ECO:0000313" key="2">
    <source>
        <dbReference type="EMBL" id="UZJ24572.1"/>
    </source>
</evidence>